<dbReference type="EMBL" id="CAMXCT030002969">
    <property type="protein sequence ID" value="CAL4788935.1"/>
    <property type="molecule type" value="Genomic_DNA"/>
</dbReference>
<gene>
    <name evidence="1" type="ORF">C1SCF055_LOCUS27653</name>
</gene>
<sequence>MCIIYIIIYSYVALYGSISFKQITGKKSPCDNTIVCYTPFQSCKAEDFSSLFNVALSNFESVDVYLVFPDTSCKQDVALFKEAASIFHHNDLRTFPLCQRDELTPAELDFEDWFQNHEWWAKHWHAKGYGGNNQTAALRRLMLANKHVTACAKEVSSRATDYRFVSRLRPDVEWVSFVDRKSLEMSVPGRVLANFVAMPIQGVVEDTFSIGAPEDMKKYFSFYEKQLLDVTNLEQTNSPWCVAHATLRDATHCKKIFPENLLEEHLRRQQLQLQKRQDICFERLAPCMQQRNHYCTRYKQHPRGYSQSHSKAFLEGDRDFFLTASGSYADYDTVLAARFVHFFLSEAIRLGHPPRIIDMGCGRGSYVEVFKSWGLPVMGIDGNTVITRSVRVNSFLWDLTEPLDLKTAFEGKTCHFYLIDHHSQAEKEYVKQVVSVLGKGDLHLYMFAMVPRIDATHFWASKHPDGHPEEVLMNQAEMANYLRSLCCADERCAAFAFTEGGGALLAWAPANSTAEKDFEPQGGNVWYQATGEPLVNTSDIFDIGGPGDFATFKMQYAEMEVSFSIADWVVSLGVGAEIPRMGEKVFVANLVRHAEQGVIIRWGSQGQNPRSVEEVLKIFQDHGFELDEAATSSLKFFSGLVHAPERDDLLVLRRLSADLQESTPQSDADLQLIDEWGGDRCSFAGELQHGLQGARSQYGPLGPGRMWVSGNCVGLFRAGNSGEPVLCSSQHKKFQECTLPGLTHHQMAFDAEPGPEMDSLEASALYDLADHMVPMKGIWLGDVRLNLVFFKIARAIAAPFRWKQLRSAWSWFWSTSWPILFAQPPEPHRVFIPWTKTVERGIPVWQIGRVILALQQLSCRLRREETSEGKVFPSERVLEKLEELERGYSNEVTSPERLVESLADVQREVNISVQGFTMQEVLLDPVFSDEILPRLWAVLSSESPDGTGGLGLIDRQAGCKDPVWDEPVNLASLWDKETATGWYLYRLAALDPTM</sequence>
<dbReference type="OrthoDB" id="411283at2759"/>
<protein>
    <submittedName>
        <fullName evidence="1">Uncharacterized protein</fullName>
    </submittedName>
</protein>
<dbReference type="SUPFAM" id="SSF53335">
    <property type="entry name" value="S-adenosyl-L-methionine-dependent methyltransferases"/>
    <property type="match status" value="1"/>
</dbReference>
<reference evidence="2 3" key="2">
    <citation type="submission" date="2024-05" db="EMBL/GenBank/DDBJ databases">
        <authorList>
            <person name="Chen Y."/>
            <person name="Shah S."/>
            <person name="Dougan E. K."/>
            <person name="Thang M."/>
            <person name="Chan C."/>
        </authorList>
    </citation>
    <scope>NUCLEOTIDE SEQUENCE [LARGE SCALE GENOMIC DNA]</scope>
</reference>
<evidence type="ECO:0000313" key="2">
    <source>
        <dbReference type="EMBL" id="CAL4788935.1"/>
    </source>
</evidence>
<dbReference type="AlphaFoldDB" id="A0A9P1D124"/>
<dbReference type="InterPro" id="IPR029063">
    <property type="entry name" value="SAM-dependent_MTases_sf"/>
</dbReference>
<accession>A0A9P1D124</accession>
<reference evidence="1" key="1">
    <citation type="submission" date="2022-10" db="EMBL/GenBank/DDBJ databases">
        <authorList>
            <person name="Chen Y."/>
            <person name="Dougan E. K."/>
            <person name="Chan C."/>
            <person name="Rhodes N."/>
            <person name="Thang M."/>
        </authorList>
    </citation>
    <scope>NUCLEOTIDE SEQUENCE</scope>
</reference>
<dbReference type="EMBL" id="CAMXCT020002969">
    <property type="protein sequence ID" value="CAL1154998.1"/>
    <property type="molecule type" value="Genomic_DNA"/>
</dbReference>
<dbReference type="EMBL" id="CAMXCT010002969">
    <property type="protein sequence ID" value="CAI4001623.1"/>
    <property type="molecule type" value="Genomic_DNA"/>
</dbReference>
<evidence type="ECO:0000313" key="1">
    <source>
        <dbReference type="EMBL" id="CAI4001623.1"/>
    </source>
</evidence>
<name>A0A9P1D124_9DINO</name>
<dbReference type="Proteomes" id="UP001152797">
    <property type="component" value="Unassembled WGS sequence"/>
</dbReference>
<keyword evidence="3" id="KW-1185">Reference proteome</keyword>
<proteinExistence type="predicted"/>
<organism evidence="1">
    <name type="scientific">Cladocopium goreaui</name>
    <dbReference type="NCBI Taxonomy" id="2562237"/>
    <lineage>
        <taxon>Eukaryota</taxon>
        <taxon>Sar</taxon>
        <taxon>Alveolata</taxon>
        <taxon>Dinophyceae</taxon>
        <taxon>Suessiales</taxon>
        <taxon>Symbiodiniaceae</taxon>
        <taxon>Cladocopium</taxon>
    </lineage>
</organism>
<evidence type="ECO:0000313" key="3">
    <source>
        <dbReference type="Proteomes" id="UP001152797"/>
    </source>
</evidence>
<comment type="caution">
    <text evidence="1">The sequence shown here is derived from an EMBL/GenBank/DDBJ whole genome shotgun (WGS) entry which is preliminary data.</text>
</comment>